<proteinExistence type="predicted"/>
<protein>
    <submittedName>
        <fullName evidence="2">Uncharacterized protein</fullName>
    </submittedName>
</protein>
<organism evidence="2 3">
    <name type="scientific">Beauveria bassiana D1-5</name>
    <dbReference type="NCBI Taxonomy" id="1245745"/>
    <lineage>
        <taxon>Eukaryota</taxon>
        <taxon>Fungi</taxon>
        <taxon>Dikarya</taxon>
        <taxon>Ascomycota</taxon>
        <taxon>Pezizomycotina</taxon>
        <taxon>Sordariomycetes</taxon>
        <taxon>Hypocreomycetidae</taxon>
        <taxon>Hypocreales</taxon>
        <taxon>Cordycipitaceae</taxon>
        <taxon>Beauveria</taxon>
    </lineage>
</organism>
<dbReference type="EMBL" id="ANFO01001187">
    <property type="protein sequence ID" value="KGQ03654.1"/>
    <property type="molecule type" value="Genomic_DNA"/>
</dbReference>
<accession>A0A0A2VSB8</accession>
<dbReference type="STRING" id="1245745.A0A0A2VSB8"/>
<sequence>MALFSFLSNMPHLTNMDLSRVSDGFLHLFAPLLVILLVLRIRHSRWTKTATPVTPGCSTAAHEHSQAKKATPDTTQHKSTERYRRMFFQLQNLEDHPEVLEPARQELLAMFSHALSVALTEEPAYRNSNSSSSSILSLKTYSAEAMSLFLRDAHERTLSGWSDYLERRKQGHGPELFASAEQAKDWLVQQAPVKFVDGAWLGHVHKITTPFAFRSVTKHAWQVLSEELGDGDPDKHHVTLYRKLLESIGRPLPSGHGADFVQASEWKRAGENHGIWESAVAQLAISLFPNEFLPEILGFNMHYEQVRLDTMQVAHELAHYGIDPYYFLIHISIDNADSGHTAMASHAVVQYLDILRATEGEAAVRQAWKRIQVGHVLSQTLGCYPCSSTARRLGPESLQVLPSALGTQVLAIFKTKASVSRGIHYRSRARIGPYALPEWLEETMRIEANELDLLRALSRAKPWVVAGDSKKSLLVRELSWGGRMFGAFTKNEVTTICQWVDALKPESDSLLYWKFTQRQPVNSREAVAELKDPASHHPYVPAGNTASILDTFNSYMMTNMCQGVDLSAWDALKKHPSLNTVSCHRLPDIIALWFAHISLLENTINTPSRTADPVHLSILRLLRAQAGFGIESDIVAGMDEVRRDFCTSLVDIGLELTQKLSRIAISAKPQTLKQVFLLVASHGQGRESFQFANDMLQWSTRPSANLGFLLGLALAFVEFKHAVGSDPNLLGPKSRLLLEAIVARERRCLEECARELQRTDDALYKDLLRGNHLAISILPNCI</sequence>
<dbReference type="Gene3D" id="1.20.910.10">
    <property type="entry name" value="Heme oxygenase-like"/>
    <property type="match status" value="1"/>
</dbReference>
<evidence type="ECO:0000256" key="1">
    <source>
        <dbReference type="SAM" id="MobiDB-lite"/>
    </source>
</evidence>
<dbReference type="eggNOG" id="ENOG502QVWE">
    <property type="taxonomic scope" value="Eukaryota"/>
</dbReference>
<dbReference type="SMART" id="SM01236">
    <property type="entry name" value="Haem_oxygenase_2"/>
    <property type="match status" value="1"/>
</dbReference>
<dbReference type="Pfam" id="PF14518">
    <property type="entry name" value="Haem_oxygenas_2"/>
    <property type="match status" value="1"/>
</dbReference>
<feature type="region of interest" description="Disordered" evidence="1">
    <location>
        <begin position="52"/>
        <end position="79"/>
    </location>
</feature>
<dbReference type="AlphaFoldDB" id="A0A0A2VSB8"/>
<dbReference type="InterPro" id="IPR016084">
    <property type="entry name" value="Haem_Oase-like_multi-hlx"/>
</dbReference>
<dbReference type="OrthoDB" id="10057598at2759"/>
<reference evidence="2 3" key="1">
    <citation type="submission" date="2012-10" db="EMBL/GenBank/DDBJ databases">
        <title>Genome sequencing and analysis of entomopathogenic fungi Beauveria bassiana D1-5.</title>
        <authorList>
            <person name="Li Q."/>
            <person name="Wang L."/>
            <person name="Zhang Z."/>
            <person name="Wang Q."/>
            <person name="Ren J."/>
            <person name="Wang M."/>
            <person name="Xu W."/>
            <person name="Wang J."/>
            <person name="Lu Y."/>
            <person name="Du Q."/>
            <person name="Sun Z."/>
        </authorList>
    </citation>
    <scope>NUCLEOTIDE SEQUENCE [LARGE SCALE GENOMIC DNA]</scope>
    <source>
        <strain evidence="2 3">D1-5</strain>
    </source>
</reference>
<evidence type="ECO:0000313" key="2">
    <source>
        <dbReference type="EMBL" id="KGQ03654.1"/>
    </source>
</evidence>
<evidence type="ECO:0000313" key="3">
    <source>
        <dbReference type="Proteomes" id="UP000030106"/>
    </source>
</evidence>
<dbReference type="Proteomes" id="UP000030106">
    <property type="component" value="Unassembled WGS sequence"/>
</dbReference>
<gene>
    <name evidence="2" type="ORF">BBAD15_g11108</name>
</gene>
<dbReference type="HOGENOM" id="CLU_003680_0_0_1"/>
<name>A0A0A2VSB8_BEABA</name>
<comment type="caution">
    <text evidence="2">The sequence shown here is derived from an EMBL/GenBank/DDBJ whole genome shotgun (WGS) entry which is preliminary data.</text>
</comment>